<evidence type="ECO:0000259" key="2">
    <source>
        <dbReference type="Pfam" id="PF07976"/>
    </source>
</evidence>
<keyword evidence="4" id="KW-1185">Reference proteome</keyword>
<dbReference type="EMBL" id="JAUIQD010000009">
    <property type="protein sequence ID" value="KAK3339882.1"/>
    <property type="molecule type" value="Genomic_DNA"/>
</dbReference>
<gene>
    <name evidence="3" type="ORF">B0T25DRAFT_574765</name>
</gene>
<accession>A0AAJ0H5T8</accession>
<feature type="domain" description="Phenol hydroxylase-like C-terminal dimerisation" evidence="2">
    <location>
        <begin position="75"/>
        <end position="144"/>
    </location>
</feature>
<protein>
    <recommendedName>
        <fullName evidence="2">Phenol hydroxylase-like C-terminal dimerisation domain-containing protein</fullName>
    </recommendedName>
</protein>
<dbReference type="AlphaFoldDB" id="A0AAJ0H5T8"/>
<dbReference type="Gene3D" id="3.30.9.10">
    <property type="entry name" value="D-Amino Acid Oxidase, subunit A, domain 2"/>
    <property type="match status" value="1"/>
</dbReference>
<name>A0AAJ0H5T8_9PEZI</name>
<dbReference type="Pfam" id="PF07976">
    <property type="entry name" value="Phe_hydrox_dim"/>
    <property type="match status" value="1"/>
</dbReference>
<evidence type="ECO:0000256" key="1">
    <source>
        <dbReference type="ARBA" id="ARBA00023002"/>
    </source>
</evidence>
<dbReference type="Gene3D" id="3.40.30.20">
    <property type="match status" value="1"/>
</dbReference>
<dbReference type="InterPro" id="IPR012941">
    <property type="entry name" value="Phe_hydrox_C_dim_dom"/>
</dbReference>
<dbReference type="InterPro" id="IPR036249">
    <property type="entry name" value="Thioredoxin-like_sf"/>
</dbReference>
<dbReference type="GO" id="GO:0016491">
    <property type="term" value="F:oxidoreductase activity"/>
    <property type="evidence" value="ECO:0007669"/>
    <property type="project" value="UniProtKB-KW"/>
</dbReference>
<evidence type="ECO:0000313" key="3">
    <source>
        <dbReference type="EMBL" id="KAK3339882.1"/>
    </source>
</evidence>
<keyword evidence="1" id="KW-0560">Oxidoreductase</keyword>
<organism evidence="3 4">
    <name type="scientific">Lasiosphaeria hispida</name>
    <dbReference type="NCBI Taxonomy" id="260671"/>
    <lineage>
        <taxon>Eukaryota</taxon>
        <taxon>Fungi</taxon>
        <taxon>Dikarya</taxon>
        <taxon>Ascomycota</taxon>
        <taxon>Pezizomycotina</taxon>
        <taxon>Sordariomycetes</taxon>
        <taxon>Sordariomycetidae</taxon>
        <taxon>Sordariales</taxon>
        <taxon>Lasiosphaeriaceae</taxon>
        <taxon>Lasiosphaeria</taxon>
    </lineage>
</organism>
<dbReference type="SUPFAM" id="SSF54373">
    <property type="entry name" value="FAD-linked reductases, C-terminal domain"/>
    <property type="match status" value="1"/>
</dbReference>
<reference evidence="3" key="2">
    <citation type="submission" date="2023-06" db="EMBL/GenBank/DDBJ databases">
        <authorList>
            <consortium name="Lawrence Berkeley National Laboratory"/>
            <person name="Haridas S."/>
            <person name="Hensen N."/>
            <person name="Bonometti L."/>
            <person name="Westerberg I."/>
            <person name="Brannstrom I.O."/>
            <person name="Guillou S."/>
            <person name="Cros-Aarteil S."/>
            <person name="Calhoun S."/>
            <person name="Kuo A."/>
            <person name="Mondo S."/>
            <person name="Pangilinan J."/>
            <person name="Riley R."/>
            <person name="Labutti K."/>
            <person name="Andreopoulos B."/>
            <person name="Lipzen A."/>
            <person name="Chen C."/>
            <person name="Yanf M."/>
            <person name="Daum C."/>
            <person name="Ng V."/>
            <person name="Clum A."/>
            <person name="Steindorff A."/>
            <person name="Ohm R."/>
            <person name="Martin F."/>
            <person name="Silar P."/>
            <person name="Natvig D."/>
            <person name="Lalanne C."/>
            <person name="Gautier V."/>
            <person name="Ament-Velasquez S.L."/>
            <person name="Kruys A."/>
            <person name="Hutchinson M.I."/>
            <person name="Powell A.J."/>
            <person name="Barry K."/>
            <person name="Miller A.N."/>
            <person name="Grigoriev I.V."/>
            <person name="Debuchy R."/>
            <person name="Gladieux P."/>
            <person name="Thoren M.H."/>
            <person name="Johannesson H."/>
        </authorList>
    </citation>
    <scope>NUCLEOTIDE SEQUENCE</scope>
    <source>
        <strain evidence="3">CBS 955.72</strain>
    </source>
</reference>
<dbReference type="SUPFAM" id="SSF52833">
    <property type="entry name" value="Thioredoxin-like"/>
    <property type="match status" value="1"/>
</dbReference>
<dbReference type="InterPro" id="IPR038220">
    <property type="entry name" value="PHOX_C_sf"/>
</dbReference>
<comment type="caution">
    <text evidence="3">The sequence shown here is derived from an EMBL/GenBank/DDBJ whole genome shotgun (WGS) entry which is preliminary data.</text>
</comment>
<proteinExistence type="predicted"/>
<evidence type="ECO:0000313" key="4">
    <source>
        <dbReference type="Proteomes" id="UP001275084"/>
    </source>
</evidence>
<sequence>MVRLYIELPAGTAVSSVSLASLQDRARLAFAPYPFEFAETAWWSAYAIGQRHADFFHKNYRAFQPATPATHTRPSAKAFTPAGEDSDMVVDRVLVLAGERKKVEQEQIPEFFTPVAGKWGIKALTKVFSDDESYSSGHGHAYEAPFPPSRAPPSLYDLTIVTTLEDSEAIHDVFKGSLVPVP</sequence>
<dbReference type="Proteomes" id="UP001275084">
    <property type="component" value="Unassembled WGS sequence"/>
</dbReference>
<reference evidence="3" key="1">
    <citation type="journal article" date="2023" name="Mol. Phylogenet. Evol.">
        <title>Genome-scale phylogeny and comparative genomics of the fungal order Sordariales.</title>
        <authorList>
            <person name="Hensen N."/>
            <person name="Bonometti L."/>
            <person name="Westerberg I."/>
            <person name="Brannstrom I.O."/>
            <person name="Guillou S."/>
            <person name="Cros-Aarteil S."/>
            <person name="Calhoun S."/>
            <person name="Haridas S."/>
            <person name="Kuo A."/>
            <person name="Mondo S."/>
            <person name="Pangilinan J."/>
            <person name="Riley R."/>
            <person name="LaButti K."/>
            <person name="Andreopoulos B."/>
            <person name="Lipzen A."/>
            <person name="Chen C."/>
            <person name="Yan M."/>
            <person name="Daum C."/>
            <person name="Ng V."/>
            <person name="Clum A."/>
            <person name="Steindorff A."/>
            <person name="Ohm R.A."/>
            <person name="Martin F."/>
            <person name="Silar P."/>
            <person name="Natvig D.O."/>
            <person name="Lalanne C."/>
            <person name="Gautier V."/>
            <person name="Ament-Velasquez S.L."/>
            <person name="Kruys A."/>
            <person name="Hutchinson M.I."/>
            <person name="Powell A.J."/>
            <person name="Barry K."/>
            <person name="Miller A.N."/>
            <person name="Grigoriev I.V."/>
            <person name="Debuchy R."/>
            <person name="Gladieux P."/>
            <person name="Hiltunen Thoren M."/>
            <person name="Johannesson H."/>
        </authorList>
    </citation>
    <scope>NUCLEOTIDE SEQUENCE</scope>
    <source>
        <strain evidence="3">CBS 955.72</strain>
    </source>
</reference>